<gene>
    <name evidence="1" type="ORF">GCM10017653_01670</name>
</gene>
<comment type="caution">
    <text evidence="1">The sequence shown here is derived from an EMBL/GenBank/DDBJ whole genome shotgun (WGS) entry which is preliminary data.</text>
</comment>
<dbReference type="Proteomes" id="UP001143330">
    <property type="component" value="Unassembled WGS sequence"/>
</dbReference>
<keyword evidence="2" id="KW-1185">Reference proteome</keyword>
<organism evidence="1 2">
    <name type="scientific">Ancylobacter defluvii</name>
    <dbReference type="NCBI Taxonomy" id="1282440"/>
    <lineage>
        <taxon>Bacteria</taxon>
        <taxon>Pseudomonadati</taxon>
        <taxon>Pseudomonadota</taxon>
        <taxon>Alphaproteobacteria</taxon>
        <taxon>Hyphomicrobiales</taxon>
        <taxon>Xanthobacteraceae</taxon>
        <taxon>Ancylobacter</taxon>
    </lineage>
</organism>
<reference evidence="1" key="1">
    <citation type="journal article" date="2014" name="Int. J. Syst. Evol. Microbiol.">
        <title>Complete genome sequence of Corynebacterium casei LMG S-19264T (=DSM 44701T), isolated from a smear-ripened cheese.</title>
        <authorList>
            <consortium name="US DOE Joint Genome Institute (JGI-PGF)"/>
            <person name="Walter F."/>
            <person name="Albersmeier A."/>
            <person name="Kalinowski J."/>
            <person name="Ruckert C."/>
        </authorList>
    </citation>
    <scope>NUCLEOTIDE SEQUENCE</scope>
    <source>
        <strain evidence="1">VKM B-2789</strain>
    </source>
</reference>
<name>A0A9W6JTC0_9HYPH</name>
<evidence type="ECO:0000313" key="2">
    <source>
        <dbReference type="Proteomes" id="UP001143330"/>
    </source>
</evidence>
<dbReference type="AlphaFoldDB" id="A0A9W6JTC0"/>
<sequence length="66" mass="7484">MPADVERHDVDMPTGEYDTLRPWRRLGIDDLSQGQLRRISAHLKDPGVTRIGWQSGQNGLKPAPFM</sequence>
<accession>A0A9W6JTC0</accession>
<protein>
    <submittedName>
        <fullName evidence="1">Uncharacterized protein</fullName>
    </submittedName>
</protein>
<reference evidence="1" key="2">
    <citation type="submission" date="2023-01" db="EMBL/GenBank/DDBJ databases">
        <authorList>
            <person name="Sun Q."/>
            <person name="Evtushenko L."/>
        </authorList>
    </citation>
    <scope>NUCLEOTIDE SEQUENCE</scope>
    <source>
        <strain evidence="1">VKM B-2789</strain>
    </source>
</reference>
<proteinExistence type="predicted"/>
<evidence type="ECO:0000313" key="1">
    <source>
        <dbReference type="EMBL" id="GLK82098.1"/>
    </source>
</evidence>
<dbReference type="EMBL" id="BSFM01000001">
    <property type="protein sequence ID" value="GLK82098.1"/>
    <property type="molecule type" value="Genomic_DNA"/>
</dbReference>